<keyword evidence="3" id="KW-1185">Reference proteome</keyword>
<feature type="domain" description="GmrSD restriction endonucleases N-terminal" evidence="1">
    <location>
        <begin position="16"/>
        <end position="226"/>
    </location>
</feature>
<evidence type="ECO:0000259" key="1">
    <source>
        <dbReference type="Pfam" id="PF03235"/>
    </source>
</evidence>
<comment type="caution">
    <text evidence="2">The sequence shown here is derived from an EMBL/GenBank/DDBJ whole genome shotgun (WGS) entry which is preliminary data.</text>
</comment>
<dbReference type="PANTHER" id="PTHR37292">
    <property type="entry name" value="VNG6097C"/>
    <property type="match status" value="1"/>
</dbReference>
<dbReference type="RefSeq" id="WP_120646291.1">
    <property type="nucleotide sequence ID" value="NZ_RAWB01000356.1"/>
</dbReference>
<organism evidence="2 3">
    <name type="scientific">Corallococcus llansteffanensis</name>
    <dbReference type="NCBI Taxonomy" id="2316731"/>
    <lineage>
        <taxon>Bacteria</taxon>
        <taxon>Pseudomonadati</taxon>
        <taxon>Myxococcota</taxon>
        <taxon>Myxococcia</taxon>
        <taxon>Myxococcales</taxon>
        <taxon>Cystobacterineae</taxon>
        <taxon>Myxococcaceae</taxon>
        <taxon>Corallococcus</taxon>
    </lineage>
</organism>
<proteinExistence type="predicted"/>
<evidence type="ECO:0000313" key="3">
    <source>
        <dbReference type="Proteomes" id="UP000272888"/>
    </source>
</evidence>
<protein>
    <submittedName>
        <fullName evidence="2">DUF262 domain-containing protein</fullName>
    </submittedName>
</protein>
<name>A0A3A8PLL0_9BACT</name>
<gene>
    <name evidence="2" type="ORF">D7V93_27960</name>
</gene>
<dbReference type="PANTHER" id="PTHR37292:SF2">
    <property type="entry name" value="DUF262 DOMAIN-CONTAINING PROTEIN"/>
    <property type="match status" value="1"/>
</dbReference>
<accession>A0A3A8PLL0</accession>
<evidence type="ECO:0000313" key="2">
    <source>
        <dbReference type="EMBL" id="RKH52494.1"/>
    </source>
</evidence>
<reference evidence="3" key="1">
    <citation type="submission" date="2018-09" db="EMBL/GenBank/DDBJ databases">
        <authorList>
            <person name="Livingstone P.G."/>
            <person name="Whitworth D.E."/>
        </authorList>
    </citation>
    <scope>NUCLEOTIDE SEQUENCE [LARGE SCALE GENOMIC DNA]</scope>
    <source>
        <strain evidence="3">CA051B</strain>
    </source>
</reference>
<sequence length="550" mass="62675">MNEPSAPIVKPDFAIIEEIFEEVGGGNLRIPRFQRPFFWKPDTMRELFDSIQKGYPVGSLLLWNTVEAFESFEKVGPLEVPSVSSGSVSYVLDGHQRLSTLYGVLRLPQEFPKGPEQSDWRWWIWYDLMSDSFVHHRAGDAPAYLFPLRALLRTVDFLKAARILQEQLPKESPALIDKAERLAQKIKSYKLALIRIQGGSLEQAVEIFFRVNKRGEEMTPDQMVSALTYREGQNSFDLARRIDEIISNLTEYHFDEMSRVIVFRAIVAAAEEDILRTNWTQLAKKLGKKLPETVDVAEASMMRAAKFLVEELRVPGSRLLPYALQFVMLSEFFRQEPECTPQQIALIRRWFWSSSFSGWFAGANSTNIRLALGEFRQLGRGFLNAFKTIRLDDVARPYPGNFDLRSARVRALLLTQIQRMTPLGVDGNELDIASLLAEYDSHVFQYVSRNPADHVSNPANRILLPLVKGRAVRAQLLNISPSLRSRVLDSHSISVDAYECLERGDVRGFVESRAVYLAYLERGFMTELKITLPQSDSGEADIDTDGGEWR</sequence>
<dbReference type="Proteomes" id="UP000272888">
    <property type="component" value="Unassembled WGS sequence"/>
</dbReference>
<dbReference type="InterPro" id="IPR004919">
    <property type="entry name" value="GmrSD_N"/>
</dbReference>
<dbReference type="Pfam" id="PF03235">
    <property type="entry name" value="GmrSD_N"/>
    <property type="match status" value="1"/>
</dbReference>
<dbReference type="AlphaFoldDB" id="A0A3A8PLL0"/>
<dbReference type="EMBL" id="RAWB01000356">
    <property type="protein sequence ID" value="RKH52494.1"/>
    <property type="molecule type" value="Genomic_DNA"/>
</dbReference>